<proteinExistence type="predicted"/>
<dbReference type="AlphaFoldDB" id="A0A2A7DG23"/>
<dbReference type="Proteomes" id="UP000220192">
    <property type="component" value="Unassembled WGS sequence"/>
</dbReference>
<evidence type="ECO:0000313" key="2">
    <source>
        <dbReference type="Proteomes" id="UP000220192"/>
    </source>
</evidence>
<evidence type="ECO:0000313" key="1">
    <source>
        <dbReference type="EMBL" id="PDZ18953.1"/>
    </source>
</evidence>
<comment type="caution">
    <text evidence="1">The sequence shown here is derived from an EMBL/GenBank/DDBJ whole genome shotgun (WGS) entry which is preliminary data.</text>
</comment>
<sequence length="45" mass="5186">MNYRKLARAFITFGLLYPLSTEAFHTQELDKNEIKVGISQPSLMI</sequence>
<reference evidence="1 2" key="1">
    <citation type="submission" date="2017-09" db="EMBL/GenBank/DDBJ databases">
        <title>Large-scale bioinformatics analysis of Bacillus genomes uncovers conserved roles of natural products in bacterial physiology.</title>
        <authorList>
            <consortium name="Agbiome Team Llc"/>
            <person name="Bleich R.M."/>
            <person name="Grubbs K.J."/>
            <person name="Santa Maria K.C."/>
            <person name="Allen S.E."/>
            <person name="Farag S."/>
            <person name="Shank E.A."/>
            <person name="Bowers A."/>
        </authorList>
    </citation>
    <scope>NUCLEOTIDE SEQUENCE [LARGE SCALE GENOMIC DNA]</scope>
    <source>
        <strain evidence="1 2">AFS095574</strain>
    </source>
</reference>
<protein>
    <submittedName>
        <fullName evidence="1">Bacillolysin</fullName>
    </submittedName>
</protein>
<gene>
    <name evidence="1" type="ORF">CON16_00930</name>
</gene>
<organism evidence="1 2">
    <name type="scientific">Bacillus anthracis</name>
    <name type="common">anthrax bacterium</name>
    <dbReference type="NCBI Taxonomy" id="1392"/>
    <lineage>
        <taxon>Bacteria</taxon>
        <taxon>Bacillati</taxon>
        <taxon>Bacillota</taxon>
        <taxon>Bacilli</taxon>
        <taxon>Bacillales</taxon>
        <taxon>Bacillaceae</taxon>
        <taxon>Bacillus</taxon>
        <taxon>Bacillus cereus group</taxon>
    </lineage>
</organism>
<accession>A0A2A7DG23</accession>
<dbReference type="EMBL" id="NVLX01000002">
    <property type="protein sequence ID" value="PDZ18953.1"/>
    <property type="molecule type" value="Genomic_DNA"/>
</dbReference>
<name>A0A2A7DG23_BACAN</name>